<organism evidence="1">
    <name type="scientific">uncultured Caudovirales phage</name>
    <dbReference type="NCBI Taxonomy" id="2100421"/>
    <lineage>
        <taxon>Viruses</taxon>
        <taxon>Duplodnaviria</taxon>
        <taxon>Heunggongvirae</taxon>
        <taxon>Uroviricota</taxon>
        <taxon>Caudoviricetes</taxon>
        <taxon>Peduoviridae</taxon>
        <taxon>Maltschvirus</taxon>
        <taxon>Maltschvirus maltsch</taxon>
    </lineage>
</organism>
<gene>
    <name evidence="1" type="ORF">UFOVP144_53</name>
</gene>
<reference evidence="1" key="1">
    <citation type="submission" date="2020-05" db="EMBL/GenBank/DDBJ databases">
        <authorList>
            <person name="Chiriac C."/>
            <person name="Salcher M."/>
            <person name="Ghai R."/>
            <person name="Kavagutti S V."/>
        </authorList>
    </citation>
    <scope>NUCLEOTIDE SEQUENCE</scope>
</reference>
<evidence type="ECO:0000313" key="1">
    <source>
        <dbReference type="EMBL" id="CAB5238393.1"/>
    </source>
</evidence>
<protein>
    <submittedName>
        <fullName evidence="1">Uncharacterized protein</fullName>
    </submittedName>
</protein>
<name>A0A6J7XMN3_9CAUD</name>
<dbReference type="EMBL" id="LR798451">
    <property type="protein sequence ID" value="CAB5238393.1"/>
    <property type="molecule type" value="Genomic_DNA"/>
</dbReference>
<sequence length="100" mass="10361">MAQIQISTPFLRSISHTDQTIGTSKVQILAAPTNISEKRICVIIQNKASSATIEVIGNATDTVGLIVPALGSIKLDNYNGTLYAKASGAGTLIHIAVAAV</sequence>
<proteinExistence type="predicted"/>
<accession>A0A6J7XMN3</accession>